<dbReference type="Gene3D" id="3.30.450.20">
    <property type="entry name" value="PAS domain"/>
    <property type="match status" value="1"/>
</dbReference>
<keyword evidence="2" id="KW-0067">ATP-binding</keyword>
<dbReference type="Gene3D" id="1.10.8.60">
    <property type="match status" value="1"/>
</dbReference>
<dbReference type="InterPro" id="IPR058031">
    <property type="entry name" value="AAA_lid_NorR"/>
</dbReference>
<evidence type="ECO:0000256" key="1">
    <source>
        <dbReference type="ARBA" id="ARBA00022741"/>
    </source>
</evidence>
<proteinExistence type="predicted"/>
<dbReference type="CDD" id="cd00009">
    <property type="entry name" value="AAA"/>
    <property type="match status" value="1"/>
</dbReference>
<keyword evidence="3" id="KW-0238">DNA-binding</keyword>
<dbReference type="SUPFAM" id="SSF46785">
    <property type="entry name" value="Winged helix' DNA-binding domain"/>
    <property type="match status" value="1"/>
</dbReference>
<dbReference type="InterPro" id="IPR035965">
    <property type="entry name" value="PAS-like_dom_sf"/>
</dbReference>
<name>A0ABY4CNW7_9BACL</name>
<dbReference type="InterPro" id="IPR000014">
    <property type="entry name" value="PAS"/>
</dbReference>
<dbReference type="Gene3D" id="3.40.50.300">
    <property type="entry name" value="P-loop containing nucleotide triphosphate hydrolases"/>
    <property type="match status" value="1"/>
</dbReference>
<reference evidence="5" key="1">
    <citation type="submission" date="2021-12" db="EMBL/GenBank/DDBJ databases">
        <title>Alicyclobacillaceae gen. nov., sp. nov., isolated from chalcocite enrichment system.</title>
        <authorList>
            <person name="Jiang Z."/>
        </authorList>
    </citation>
    <scope>NUCLEOTIDE SEQUENCE</scope>
    <source>
        <strain evidence="5">MYW30-H2</strain>
    </source>
</reference>
<keyword evidence="1" id="KW-0547">Nucleotide-binding</keyword>
<dbReference type="InterPro" id="IPR025943">
    <property type="entry name" value="Sigma_54_int_dom_ATP-bd_2"/>
</dbReference>
<keyword evidence="6" id="KW-1185">Reference proteome</keyword>
<dbReference type="SMART" id="SM00091">
    <property type="entry name" value="PAS"/>
    <property type="match status" value="1"/>
</dbReference>
<evidence type="ECO:0000313" key="6">
    <source>
        <dbReference type="Proteomes" id="UP000830167"/>
    </source>
</evidence>
<dbReference type="InterPro" id="IPR036388">
    <property type="entry name" value="WH-like_DNA-bd_sf"/>
</dbReference>
<dbReference type="Pfam" id="PF25601">
    <property type="entry name" value="AAA_lid_14"/>
    <property type="match status" value="1"/>
</dbReference>
<organism evidence="5 6">
    <name type="scientific">Fodinisporobacter ferrooxydans</name>
    <dbReference type="NCBI Taxonomy" id="2901836"/>
    <lineage>
        <taxon>Bacteria</taxon>
        <taxon>Bacillati</taxon>
        <taxon>Bacillota</taxon>
        <taxon>Bacilli</taxon>
        <taxon>Bacillales</taxon>
        <taxon>Alicyclobacillaceae</taxon>
        <taxon>Fodinisporobacter</taxon>
    </lineage>
</organism>
<protein>
    <submittedName>
        <fullName evidence="5">Sigma 54-interacting transcriptional regulator</fullName>
    </submittedName>
</protein>
<feature type="domain" description="Sigma-54 factor interaction" evidence="4">
    <location>
        <begin position="344"/>
        <end position="570"/>
    </location>
</feature>
<accession>A0ABY4CNW7</accession>
<dbReference type="PANTHER" id="PTHR32071:SF57">
    <property type="entry name" value="C4-DICARBOXYLATE TRANSPORT TRANSCRIPTIONAL REGULATORY PROTEIN DCTD"/>
    <property type="match status" value="1"/>
</dbReference>
<gene>
    <name evidence="5" type="ORF">LSG31_07780</name>
</gene>
<dbReference type="EMBL" id="CP089291">
    <property type="protein sequence ID" value="UOF92093.1"/>
    <property type="molecule type" value="Genomic_DNA"/>
</dbReference>
<dbReference type="InterPro" id="IPR025662">
    <property type="entry name" value="Sigma_54_int_dom_ATP-bd_1"/>
</dbReference>
<dbReference type="PANTHER" id="PTHR32071">
    <property type="entry name" value="TRANSCRIPTIONAL REGULATORY PROTEIN"/>
    <property type="match status" value="1"/>
</dbReference>
<evidence type="ECO:0000256" key="2">
    <source>
        <dbReference type="ARBA" id="ARBA00022840"/>
    </source>
</evidence>
<dbReference type="PROSITE" id="PS00676">
    <property type="entry name" value="SIGMA54_INTERACT_2"/>
    <property type="match status" value="1"/>
</dbReference>
<evidence type="ECO:0000256" key="3">
    <source>
        <dbReference type="ARBA" id="ARBA00023125"/>
    </source>
</evidence>
<dbReference type="InterPro" id="IPR036390">
    <property type="entry name" value="WH_DNA-bd_sf"/>
</dbReference>
<dbReference type="InterPro" id="IPR027417">
    <property type="entry name" value="P-loop_NTPase"/>
</dbReference>
<dbReference type="InterPro" id="IPR002078">
    <property type="entry name" value="Sigma_54_int"/>
</dbReference>
<dbReference type="RefSeq" id="WP_347438778.1">
    <property type="nucleotide sequence ID" value="NZ_CP089291.1"/>
</dbReference>
<evidence type="ECO:0000259" key="4">
    <source>
        <dbReference type="PROSITE" id="PS50045"/>
    </source>
</evidence>
<dbReference type="Proteomes" id="UP000830167">
    <property type="component" value="Chromosome"/>
</dbReference>
<evidence type="ECO:0000313" key="5">
    <source>
        <dbReference type="EMBL" id="UOF92093.1"/>
    </source>
</evidence>
<dbReference type="SUPFAM" id="SSF52540">
    <property type="entry name" value="P-loop containing nucleoside triphosphate hydrolases"/>
    <property type="match status" value="1"/>
</dbReference>
<sequence>MKSHERKTLALVTGTKMTLRALSQQLTDIFCDSDSIEIHEYALDEWIGDKLFITADLLLLSTEHLLEQATPYLDPACPLLIAKRVTNYHHIDQLLMLEEGTKVLLVNDHKETALESIESLMTLGVDHLQYIPYFPQDDKGQGMEDIEVAVTPGEVVLVPKGIRQIIDIGPRLLDVITIMEILTRFGLLETPNRFLSERYMKKIIELGKEMADATKRVTMLNRHVQQVLDGVNEGILAVNQQGKITIFNEILEQISRVPALRAIGKPLHQVITIPELIQFLTDLPDEETRLFQVEGKSVVVTRLPQEDGFIATFQNLKDISKSEQQWRKTMLNKGYIAKHTFHHIVGKSDAIQNVKQIAKKLARTDLTVLIEGESGTGKELFASAIHNESERKKCPFLAVNFSALSEDLVESELFGYEEGAFTGAKKGGKAGLFELAEGGTIFLDEIGDISVKIQARLLRVLQEKEVMRVGGNKITPVDVRVIAATNKNLLAMIQEGRFREDLYHRLKVLSLKLPPLRMRTSDIPILASHFLRQSSIRNIAITPEVMGKLCECSWFGNVRELKNAIEYMLAVSEGDELRLEDLPDSLHDSNSLQDPFEIQQDDFASLDPVWQEFAQLGDQEIYLALLTAIETLKKRGLSAGRRTLSVFLASRHLQLSEQQIRNKLDVLEKHGYILKTKGRSGASISAKGQRILWQNGLK</sequence>
<dbReference type="Pfam" id="PF00158">
    <property type="entry name" value="Sigma54_activat"/>
    <property type="match status" value="1"/>
</dbReference>
<dbReference type="PROSITE" id="PS50045">
    <property type="entry name" value="SIGMA54_INTERACT_4"/>
    <property type="match status" value="1"/>
</dbReference>
<dbReference type="Gene3D" id="1.10.10.10">
    <property type="entry name" value="Winged helix-like DNA-binding domain superfamily/Winged helix DNA-binding domain"/>
    <property type="match status" value="1"/>
</dbReference>
<dbReference type="SMART" id="SM00382">
    <property type="entry name" value="AAA"/>
    <property type="match status" value="1"/>
</dbReference>
<dbReference type="PROSITE" id="PS00675">
    <property type="entry name" value="SIGMA54_INTERACT_1"/>
    <property type="match status" value="1"/>
</dbReference>
<dbReference type="SUPFAM" id="SSF55785">
    <property type="entry name" value="PYP-like sensor domain (PAS domain)"/>
    <property type="match status" value="1"/>
</dbReference>
<dbReference type="InterPro" id="IPR003593">
    <property type="entry name" value="AAA+_ATPase"/>
</dbReference>